<feature type="transmembrane region" description="Helical" evidence="7">
    <location>
        <begin position="274"/>
        <end position="292"/>
    </location>
</feature>
<dbReference type="Proteomes" id="UP000807716">
    <property type="component" value="Unassembled WGS sequence"/>
</dbReference>
<evidence type="ECO:0000256" key="1">
    <source>
        <dbReference type="ARBA" id="ARBA00004141"/>
    </source>
</evidence>
<feature type="transmembrane region" description="Helical" evidence="7">
    <location>
        <begin position="422"/>
        <end position="440"/>
    </location>
</feature>
<dbReference type="PANTHER" id="PTHR48041">
    <property type="entry name" value="ABC TRANSPORTER G FAMILY MEMBER 28"/>
    <property type="match status" value="1"/>
</dbReference>
<evidence type="ECO:0000259" key="9">
    <source>
        <dbReference type="Pfam" id="PF01061"/>
    </source>
</evidence>
<dbReference type="GO" id="GO:0016887">
    <property type="term" value="F:ATP hydrolysis activity"/>
    <property type="evidence" value="ECO:0007669"/>
    <property type="project" value="InterPro"/>
</dbReference>
<keyword evidence="3 7" id="KW-0812">Transmembrane</keyword>
<feature type="transmembrane region" description="Helical" evidence="7">
    <location>
        <begin position="352"/>
        <end position="378"/>
    </location>
</feature>
<evidence type="ECO:0008006" key="12">
    <source>
        <dbReference type="Google" id="ProtNLM"/>
    </source>
</evidence>
<dbReference type="EMBL" id="JAAAJB010001188">
    <property type="protein sequence ID" value="KAG0248707.1"/>
    <property type="molecule type" value="Genomic_DNA"/>
</dbReference>
<feature type="transmembrane region" description="Helical" evidence="7">
    <location>
        <begin position="513"/>
        <end position="531"/>
    </location>
</feature>
<evidence type="ECO:0000256" key="6">
    <source>
        <dbReference type="SAM" id="MobiDB-lite"/>
    </source>
</evidence>
<feature type="non-terminal residue" evidence="10">
    <location>
        <position position="1"/>
    </location>
</feature>
<comment type="subcellular location">
    <subcellularLocation>
        <location evidence="1">Membrane</location>
        <topology evidence="1">Multi-pass membrane protein</topology>
    </subcellularLocation>
</comment>
<gene>
    <name evidence="10" type="ORF">DFQ27_000683</name>
</gene>
<organism evidence="10 11">
    <name type="scientific">Actinomortierella ambigua</name>
    <dbReference type="NCBI Taxonomy" id="1343610"/>
    <lineage>
        <taxon>Eukaryota</taxon>
        <taxon>Fungi</taxon>
        <taxon>Fungi incertae sedis</taxon>
        <taxon>Mucoromycota</taxon>
        <taxon>Mortierellomycotina</taxon>
        <taxon>Mortierellomycetes</taxon>
        <taxon>Mortierellales</taxon>
        <taxon>Mortierellaceae</taxon>
        <taxon>Actinomortierella</taxon>
    </lineage>
</organism>
<evidence type="ECO:0000256" key="5">
    <source>
        <dbReference type="ARBA" id="ARBA00023136"/>
    </source>
</evidence>
<evidence type="ECO:0000256" key="7">
    <source>
        <dbReference type="SAM" id="Phobius"/>
    </source>
</evidence>
<accession>A0A9P6PMV6</accession>
<dbReference type="PANTHER" id="PTHR48041:SF119">
    <property type="entry name" value="ROA1P"/>
    <property type="match status" value="1"/>
</dbReference>
<protein>
    <recommendedName>
        <fullName evidence="12">ABC transporter domain-containing protein</fullName>
    </recommendedName>
</protein>
<dbReference type="Pfam" id="PF00005">
    <property type="entry name" value="ABC_tran"/>
    <property type="match status" value="2"/>
</dbReference>
<evidence type="ECO:0000256" key="3">
    <source>
        <dbReference type="ARBA" id="ARBA00022692"/>
    </source>
</evidence>
<reference evidence="10" key="1">
    <citation type="journal article" date="2020" name="Fungal Divers.">
        <title>Resolving the Mortierellaceae phylogeny through synthesis of multi-gene phylogenetics and phylogenomics.</title>
        <authorList>
            <person name="Vandepol N."/>
            <person name="Liber J."/>
            <person name="Desiro A."/>
            <person name="Na H."/>
            <person name="Kennedy M."/>
            <person name="Barry K."/>
            <person name="Grigoriev I.V."/>
            <person name="Miller A.N."/>
            <person name="O'Donnell K."/>
            <person name="Stajich J.E."/>
            <person name="Bonito G."/>
        </authorList>
    </citation>
    <scope>NUCLEOTIDE SEQUENCE</scope>
    <source>
        <strain evidence="10">BC1065</strain>
    </source>
</reference>
<dbReference type="InterPro" id="IPR003439">
    <property type="entry name" value="ABC_transporter-like_ATP-bd"/>
</dbReference>
<dbReference type="GO" id="GO:0016020">
    <property type="term" value="C:membrane"/>
    <property type="evidence" value="ECO:0007669"/>
    <property type="project" value="UniProtKB-SubCell"/>
</dbReference>
<dbReference type="OrthoDB" id="2196280at2759"/>
<keyword evidence="2" id="KW-0813">Transport</keyword>
<feature type="transmembrane region" description="Helical" evidence="7">
    <location>
        <begin position="390"/>
        <end position="416"/>
    </location>
</feature>
<sequence length="814" mass="90718">MSQKIEHLLAVLGLKDCADRIVGCNGADSGSVGGAGGSQAISRQQKGISGGERRRVSVAVQLLTDPSILFCDEPTSGLDSYASYEVMKTLVNLAKTQNKTIVCSIHQPRSEIFDLLAENNGQLVLLSLGDVVYSGPISNAMDWFEGQAEMPPCPKDLNRFDYMIDWSSIDFSSEQQELVSRERRGRLVAAWSVTLTPSSIPGREEHTTSLSGAEKQSSDCPAAPLHEEESEDDESTASHSKRNVAALAWRSLQRPIAHSIVLTKRGMQAQTRNYWWIVAYILVNVVIGLWLGGIFSHPSYTYLGIKSKRGNTMILCIFQPLVYMTVIVYQLSKELRVFDRERKDGWYGPLPFVVSATIKSLPMAIIGTLVYFNIVFFLAEMWRSAEEYAVYLGTLLVFQLAVCTFPFMFACVFRGFTAPATYFFGTYCVLILGAGEYVPVDKIPDHYFWVKYVTVFGEAFKVMLSAFFTDRIFDCPFETSIGVRDATRCRWYNGNDILDMNGHVPLHYYPGPILYVLAYGVIYSVVCWMILTVKVVEPCAPVDSSSVLGALYGVLAAPFISKDPTELARKRRKAELSNRRVGIPSISDQTITSAISAPASPDSIHLDQVSPIDEQQQQQHDSSATKKEATRIHIYEQGLTRCDPIEVRVDQMSLISATHQRVWRLAHRQEGEGEGRSWSWYQLWKTVESTTTILKDLDLSFPPGQLTAIMGSSGAGKTSLLTALLDRTSPNLRMHGSVWYNGSRNPTLRQVNSVCGYVRQDDSHLLPSLTVRETLRYNAELSMDRKLSKSEKWAKVDAIIGLMGLTECADVMIG</sequence>
<evidence type="ECO:0000259" key="8">
    <source>
        <dbReference type="Pfam" id="PF00005"/>
    </source>
</evidence>
<dbReference type="InterPro" id="IPR027417">
    <property type="entry name" value="P-loop_NTPase"/>
</dbReference>
<dbReference type="Gene3D" id="3.40.50.300">
    <property type="entry name" value="P-loop containing nucleotide triphosphate hydrolases"/>
    <property type="match status" value="2"/>
</dbReference>
<dbReference type="GO" id="GO:0140359">
    <property type="term" value="F:ABC-type transporter activity"/>
    <property type="evidence" value="ECO:0007669"/>
    <property type="project" value="InterPro"/>
</dbReference>
<feature type="domain" description="ABC transporter" evidence="8">
    <location>
        <begin position="694"/>
        <end position="810"/>
    </location>
</feature>
<feature type="domain" description="ABC-2 type transporter transmembrane" evidence="9">
    <location>
        <begin position="261"/>
        <end position="468"/>
    </location>
</feature>
<feature type="region of interest" description="Disordered" evidence="6">
    <location>
        <begin position="199"/>
        <end position="238"/>
    </location>
</feature>
<dbReference type="InterPro" id="IPR050352">
    <property type="entry name" value="ABCG_transporters"/>
</dbReference>
<feature type="domain" description="ABC transporter" evidence="8">
    <location>
        <begin position="38"/>
        <end position="76"/>
    </location>
</feature>
<evidence type="ECO:0000256" key="2">
    <source>
        <dbReference type="ARBA" id="ARBA00022448"/>
    </source>
</evidence>
<evidence type="ECO:0000313" key="11">
    <source>
        <dbReference type="Proteomes" id="UP000807716"/>
    </source>
</evidence>
<evidence type="ECO:0000313" key="10">
    <source>
        <dbReference type="EMBL" id="KAG0248707.1"/>
    </source>
</evidence>
<dbReference type="GO" id="GO:0005524">
    <property type="term" value="F:ATP binding"/>
    <property type="evidence" value="ECO:0007669"/>
    <property type="project" value="InterPro"/>
</dbReference>
<keyword evidence="11" id="KW-1185">Reference proteome</keyword>
<feature type="transmembrane region" description="Helical" evidence="7">
    <location>
        <begin position="313"/>
        <end position="332"/>
    </location>
</feature>
<dbReference type="AlphaFoldDB" id="A0A9P6PMV6"/>
<name>A0A9P6PMV6_9FUNG</name>
<keyword evidence="4 7" id="KW-1133">Transmembrane helix</keyword>
<dbReference type="SUPFAM" id="SSF52540">
    <property type="entry name" value="P-loop containing nucleoside triphosphate hydrolases"/>
    <property type="match status" value="2"/>
</dbReference>
<proteinExistence type="predicted"/>
<evidence type="ECO:0000256" key="4">
    <source>
        <dbReference type="ARBA" id="ARBA00022989"/>
    </source>
</evidence>
<dbReference type="InterPro" id="IPR013525">
    <property type="entry name" value="ABC2_TM"/>
</dbReference>
<dbReference type="Pfam" id="PF01061">
    <property type="entry name" value="ABC2_membrane"/>
    <property type="match status" value="1"/>
</dbReference>
<comment type="caution">
    <text evidence="10">The sequence shown here is derived from an EMBL/GenBank/DDBJ whole genome shotgun (WGS) entry which is preliminary data.</text>
</comment>
<feature type="compositionally biased region" description="Polar residues" evidence="6">
    <location>
        <begin position="208"/>
        <end position="219"/>
    </location>
</feature>
<keyword evidence="5 7" id="KW-0472">Membrane</keyword>